<name>A0A8E2AHP0_9APHY</name>
<sequence length="354" mass="37630">MARTTRPHLGVGLKLNALRHILIAFRRKHCSAAVVDIEGDEESIEALSSGHSRQQENRTYGISKDMLAGPSEDLIPLYLDASVDWQLKLKVVPGGMMLPYQDAMSSRFEQLCDQGQFADLHARAPAPATALDMPAIVAGVLDQVIQQFAAHIQSAVAAATDKIIAQLAHIPLAPASAKSHAQTGTAGTSASSPFASGGHSAQSDCPPPLELEDRVAATSHNTNPPKATDSATYQCSTPANSAIAVVQSKAATPSSLEMQLQNSILEHPMVPVADDRTITPSPEDAKRRIVHEDSATSTPTGTPAPGLTPPTICFERTQGNKRSIADLVQDTPQPEENGHKRRCTGELSKLLTEI</sequence>
<accession>A0A8E2AHP0</accession>
<keyword evidence="3" id="KW-1185">Reference proteome</keyword>
<feature type="compositionally biased region" description="Polar residues" evidence="1">
    <location>
        <begin position="179"/>
        <end position="203"/>
    </location>
</feature>
<feature type="region of interest" description="Disordered" evidence="1">
    <location>
        <begin position="179"/>
        <end position="209"/>
    </location>
</feature>
<evidence type="ECO:0000313" key="3">
    <source>
        <dbReference type="Proteomes" id="UP000250043"/>
    </source>
</evidence>
<dbReference type="OrthoDB" id="2747940at2759"/>
<feature type="region of interest" description="Disordered" evidence="1">
    <location>
        <begin position="274"/>
        <end position="310"/>
    </location>
</feature>
<dbReference type="AlphaFoldDB" id="A0A8E2AHP0"/>
<organism evidence="2 3">
    <name type="scientific">Obba rivulosa</name>
    <dbReference type="NCBI Taxonomy" id="1052685"/>
    <lineage>
        <taxon>Eukaryota</taxon>
        <taxon>Fungi</taxon>
        <taxon>Dikarya</taxon>
        <taxon>Basidiomycota</taxon>
        <taxon>Agaricomycotina</taxon>
        <taxon>Agaricomycetes</taxon>
        <taxon>Polyporales</taxon>
        <taxon>Gelatoporiaceae</taxon>
        <taxon>Obba</taxon>
    </lineage>
</organism>
<protein>
    <submittedName>
        <fullName evidence="2">Uncharacterized protein</fullName>
    </submittedName>
</protein>
<evidence type="ECO:0000256" key="1">
    <source>
        <dbReference type="SAM" id="MobiDB-lite"/>
    </source>
</evidence>
<feature type="compositionally biased region" description="Basic and acidic residues" evidence="1">
    <location>
        <begin position="274"/>
        <end position="294"/>
    </location>
</feature>
<reference evidence="2 3" key="1">
    <citation type="submission" date="2016-07" db="EMBL/GenBank/DDBJ databases">
        <title>Draft genome of the white-rot fungus Obba rivulosa 3A-2.</title>
        <authorList>
            <consortium name="DOE Joint Genome Institute"/>
            <person name="Miettinen O."/>
            <person name="Riley R."/>
            <person name="Acob R."/>
            <person name="Barry K."/>
            <person name="Cullen D."/>
            <person name="De Vries R."/>
            <person name="Hainaut M."/>
            <person name="Hatakka A."/>
            <person name="Henrissat B."/>
            <person name="Hilden K."/>
            <person name="Kuo R."/>
            <person name="Labutti K."/>
            <person name="Lipzen A."/>
            <person name="Makela M.R."/>
            <person name="Sandor L."/>
            <person name="Spatafora J.W."/>
            <person name="Grigoriev I.V."/>
            <person name="Hibbett D.S."/>
        </authorList>
    </citation>
    <scope>NUCLEOTIDE SEQUENCE [LARGE SCALE GENOMIC DNA]</scope>
    <source>
        <strain evidence="2 3">3A-2</strain>
    </source>
</reference>
<feature type="compositionally biased region" description="Low complexity" evidence="1">
    <location>
        <begin position="295"/>
        <end position="310"/>
    </location>
</feature>
<proteinExistence type="predicted"/>
<dbReference type="EMBL" id="KV722931">
    <property type="protein sequence ID" value="OCH83614.1"/>
    <property type="molecule type" value="Genomic_DNA"/>
</dbReference>
<dbReference type="Proteomes" id="UP000250043">
    <property type="component" value="Unassembled WGS sequence"/>
</dbReference>
<evidence type="ECO:0000313" key="2">
    <source>
        <dbReference type="EMBL" id="OCH83614.1"/>
    </source>
</evidence>
<gene>
    <name evidence="2" type="ORF">OBBRIDRAFT_874353</name>
</gene>